<dbReference type="InterPro" id="IPR000330">
    <property type="entry name" value="SNF2_N"/>
</dbReference>
<dbReference type="InterPro" id="IPR000953">
    <property type="entry name" value="Chromo/chromo_shadow_dom"/>
</dbReference>
<feature type="compositionally biased region" description="Basic and acidic residues" evidence="7">
    <location>
        <begin position="1974"/>
        <end position="1988"/>
    </location>
</feature>
<feature type="compositionally biased region" description="Low complexity" evidence="7">
    <location>
        <begin position="209"/>
        <end position="220"/>
    </location>
</feature>
<dbReference type="GO" id="GO:0016887">
    <property type="term" value="F:ATP hydrolysis activity"/>
    <property type="evidence" value="ECO:0007669"/>
    <property type="project" value="TreeGrafter"/>
</dbReference>
<dbReference type="PANTHER" id="PTHR45623">
    <property type="entry name" value="CHROMODOMAIN-HELICASE-DNA-BINDING PROTEIN 3-RELATED-RELATED"/>
    <property type="match status" value="1"/>
</dbReference>
<comment type="caution">
    <text evidence="11">The sequence shown here is derived from an EMBL/GenBank/DDBJ whole genome shotgun (WGS) entry which is preliminary data.</text>
</comment>
<keyword evidence="5" id="KW-0067">ATP-binding</keyword>
<dbReference type="InterPro" id="IPR016197">
    <property type="entry name" value="Chromo-like_dom_sf"/>
</dbReference>
<dbReference type="GeneID" id="68115548"/>
<feature type="compositionally biased region" description="Low complexity" evidence="7">
    <location>
        <begin position="57"/>
        <end position="70"/>
    </location>
</feature>
<feature type="domain" description="Helicase C-terminal" evidence="10">
    <location>
        <begin position="853"/>
        <end position="1004"/>
    </location>
</feature>
<dbReference type="GO" id="GO:0005524">
    <property type="term" value="F:ATP binding"/>
    <property type="evidence" value="ECO:0007669"/>
    <property type="project" value="UniProtKB-KW"/>
</dbReference>
<dbReference type="VEuPathDB" id="AmoebaDB:NfTy_090480"/>
<dbReference type="GO" id="GO:0003682">
    <property type="term" value="F:chromatin binding"/>
    <property type="evidence" value="ECO:0007669"/>
    <property type="project" value="TreeGrafter"/>
</dbReference>
<feature type="compositionally biased region" description="Basic and acidic residues" evidence="7">
    <location>
        <begin position="2045"/>
        <end position="2071"/>
    </location>
</feature>
<keyword evidence="2" id="KW-0677">Repeat</keyword>
<feature type="compositionally biased region" description="Acidic residues" evidence="7">
    <location>
        <begin position="304"/>
        <end position="336"/>
    </location>
</feature>
<feature type="compositionally biased region" description="Low complexity" evidence="7">
    <location>
        <begin position="1906"/>
        <end position="1919"/>
    </location>
</feature>
<dbReference type="Pfam" id="PF00385">
    <property type="entry name" value="Chromo"/>
    <property type="match status" value="1"/>
</dbReference>
<dbReference type="Pfam" id="PF00271">
    <property type="entry name" value="Helicase_C"/>
    <property type="match status" value="1"/>
</dbReference>
<dbReference type="OrthoDB" id="5857104at2759"/>
<dbReference type="GO" id="GO:0042393">
    <property type="term" value="F:histone binding"/>
    <property type="evidence" value="ECO:0007669"/>
    <property type="project" value="TreeGrafter"/>
</dbReference>
<dbReference type="SMART" id="SM00487">
    <property type="entry name" value="DEXDc"/>
    <property type="match status" value="1"/>
</dbReference>
<feature type="compositionally biased region" description="Polar residues" evidence="7">
    <location>
        <begin position="1855"/>
        <end position="1865"/>
    </location>
</feature>
<dbReference type="CDD" id="cd18793">
    <property type="entry name" value="SF2_C_SNF"/>
    <property type="match status" value="1"/>
</dbReference>
<organism evidence="11 12">
    <name type="scientific">Naegleria fowleri</name>
    <name type="common">Brain eating amoeba</name>
    <dbReference type="NCBI Taxonomy" id="5763"/>
    <lineage>
        <taxon>Eukaryota</taxon>
        <taxon>Discoba</taxon>
        <taxon>Heterolobosea</taxon>
        <taxon>Tetramitia</taxon>
        <taxon>Eutetramitia</taxon>
        <taxon>Vahlkampfiidae</taxon>
        <taxon>Naegleria</taxon>
    </lineage>
</organism>
<feature type="compositionally biased region" description="Acidic residues" evidence="7">
    <location>
        <begin position="77"/>
        <end position="94"/>
    </location>
</feature>
<feature type="compositionally biased region" description="Acidic residues" evidence="7">
    <location>
        <begin position="124"/>
        <end position="134"/>
    </location>
</feature>
<feature type="compositionally biased region" description="Acidic residues" evidence="7">
    <location>
        <begin position="354"/>
        <end position="363"/>
    </location>
</feature>
<evidence type="ECO:0000256" key="7">
    <source>
        <dbReference type="SAM" id="MobiDB-lite"/>
    </source>
</evidence>
<feature type="region of interest" description="Disordered" evidence="7">
    <location>
        <begin position="1189"/>
        <end position="1214"/>
    </location>
</feature>
<keyword evidence="4" id="KW-0378">Hydrolase</keyword>
<dbReference type="CDD" id="cd18659">
    <property type="entry name" value="CD2_tandem"/>
    <property type="match status" value="1"/>
</dbReference>
<dbReference type="GO" id="GO:0000785">
    <property type="term" value="C:chromatin"/>
    <property type="evidence" value="ECO:0007669"/>
    <property type="project" value="TreeGrafter"/>
</dbReference>
<dbReference type="InterPro" id="IPR001650">
    <property type="entry name" value="Helicase_C-like"/>
</dbReference>
<feature type="region of interest" description="Disordered" evidence="7">
    <location>
        <begin position="1639"/>
        <end position="1673"/>
    </location>
</feature>
<keyword evidence="6" id="KW-0539">Nucleus</keyword>
<feature type="region of interest" description="Disordered" evidence="7">
    <location>
        <begin position="1"/>
        <end position="336"/>
    </location>
</feature>
<dbReference type="GO" id="GO:0140658">
    <property type="term" value="F:ATP-dependent chromatin remodeler activity"/>
    <property type="evidence" value="ECO:0007669"/>
    <property type="project" value="TreeGrafter"/>
</dbReference>
<dbReference type="CDD" id="cd17995">
    <property type="entry name" value="DEXHc_CHD6_7_8_9"/>
    <property type="match status" value="1"/>
</dbReference>
<gene>
    <name evidence="11" type="ORF">FDP41_008330</name>
</gene>
<dbReference type="VEuPathDB" id="AmoebaDB:FDP41_008330"/>
<dbReference type="InterPro" id="IPR027417">
    <property type="entry name" value="P-loop_NTPase"/>
</dbReference>
<feature type="compositionally biased region" description="Acidic residues" evidence="7">
    <location>
        <begin position="199"/>
        <end position="208"/>
    </location>
</feature>
<dbReference type="GO" id="GO:0005634">
    <property type="term" value="C:nucleus"/>
    <property type="evidence" value="ECO:0007669"/>
    <property type="project" value="UniProtKB-SubCell"/>
</dbReference>
<evidence type="ECO:0000259" key="10">
    <source>
        <dbReference type="PROSITE" id="PS51194"/>
    </source>
</evidence>
<evidence type="ECO:0000313" key="12">
    <source>
        <dbReference type="Proteomes" id="UP000444721"/>
    </source>
</evidence>
<evidence type="ECO:0000256" key="2">
    <source>
        <dbReference type="ARBA" id="ARBA00022737"/>
    </source>
</evidence>
<feature type="compositionally biased region" description="Acidic residues" evidence="7">
    <location>
        <begin position="42"/>
        <end position="52"/>
    </location>
</feature>
<feature type="compositionally biased region" description="Low complexity" evidence="7">
    <location>
        <begin position="257"/>
        <end position="267"/>
    </location>
</feature>
<keyword evidence="12" id="KW-1185">Reference proteome</keyword>
<accession>A0A6A5BG56</accession>
<dbReference type="EMBL" id="VFQX01000060">
    <property type="protein sequence ID" value="KAF0973626.1"/>
    <property type="molecule type" value="Genomic_DNA"/>
</dbReference>
<dbReference type="Proteomes" id="UP000444721">
    <property type="component" value="Unassembled WGS sequence"/>
</dbReference>
<feature type="domain" description="Chromo" evidence="8">
    <location>
        <begin position="443"/>
        <end position="501"/>
    </location>
</feature>
<protein>
    <submittedName>
        <fullName evidence="11">Uncharacterized protein</fullName>
    </submittedName>
</protein>
<feature type="compositionally biased region" description="Acidic residues" evidence="7">
    <location>
        <begin position="1834"/>
        <end position="1846"/>
    </location>
</feature>
<feature type="compositionally biased region" description="Basic and acidic residues" evidence="7">
    <location>
        <begin position="1877"/>
        <end position="1905"/>
    </location>
</feature>
<evidence type="ECO:0000256" key="6">
    <source>
        <dbReference type="ARBA" id="ARBA00023242"/>
    </source>
</evidence>
<dbReference type="VEuPathDB" id="AmoebaDB:NF0002140"/>
<dbReference type="InterPro" id="IPR014001">
    <property type="entry name" value="Helicase_ATP-bd"/>
</dbReference>
<dbReference type="InterPro" id="IPR023780">
    <property type="entry name" value="Chromo_domain"/>
</dbReference>
<feature type="region of interest" description="Disordered" evidence="7">
    <location>
        <begin position="351"/>
        <end position="379"/>
    </location>
</feature>
<dbReference type="InterPro" id="IPR038718">
    <property type="entry name" value="SNF2-like_sf"/>
</dbReference>
<dbReference type="SUPFAM" id="SSF54160">
    <property type="entry name" value="Chromo domain-like"/>
    <property type="match status" value="2"/>
</dbReference>
<dbReference type="Gene3D" id="1.10.10.60">
    <property type="entry name" value="Homeodomain-like"/>
    <property type="match status" value="2"/>
</dbReference>
<evidence type="ECO:0000259" key="9">
    <source>
        <dbReference type="PROSITE" id="PS51192"/>
    </source>
</evidence>
<feature type="compositionally biased region" description="Low complexity" evidence="7">
    <location>
        <begin position="1658"/>
        <end position="1670"/>
    </location>
</feature>
<dbReference type="SMART" id="SM00298">
    <property type="entry name" value="CHROMO"/>
    <property type="match status" value="2"/>
</dbReference>
<dbReference type="InterPro" id="IPR049730">
    <property type="entry name" value="SNF2/RAD54-like_C"/>
</dbReference>
<feature type="region of interest" description="Disordered" evidence="7">
    <location>
        <begin position="1778"/>
        <end position="2083"/>
    </location>
</feature>
<evidence type="ECO:0000256" key="3">
    <source>
        <dbReference type="ARBA" id="ARBA00022741"/>
    </source>
</evidence>
<name>A0A6A5BG56_NAEFO</name>
<proteinExistence type="predicted"/>
<dbReference type="RefSeq" id="XP_044558339.1">
    <property type="nucleotide sequence ID" value="XM_044712173.1"/>
</dbReference>
<evidence type="ECO:0000313" key="11">
    <source>
        <dbReference type="EMBL" id="KAF0973626.1"/>
    </source>
</evidence>
<dbReference type="SUPFAM" id="SSF52540">
    <property type="entry name" value="P-loop containing nucleoside triphosphate hydrolases"/>
    <property type="match status" value="2"/>
</dbReference>
<dbReference type="PROSITE" id="PS51194">
    <property type="entry name" value="HELICASE_CTER"/>
    <property type="match status" value="1"/>
</dbReference>
<dbReference type="Gene3D" id="2.40.50.40">
    <property type="match status" value="2"/>
</dbReference>
<comment type="subcellular location">
    <subcellularLocation>
        <location evidence="1">Nucleus</location>
    </subcellularLocation>
</comment>
<feature type="compositionally biased region" description="Low complexity" evidence="7">
    <location>
        <begin position="1866"/>
        <end position="1876"/>
    </location>
</feature>
<feature type="compositionally biased region" description="Acidic residues" evidence="7">
    <location>
        <begin position="230"/>
        <end position="240"/>
    </location>
</feature>
<dbReference type="PROSITE" id="PS50013">
    <property type="entry name" value="CHROMO_2"/>
    <property type="match status" value="1"/>
</dbReference>
<evidence type="ECO:0000259" key="8">
    <source>
        <dbReference type="PROSITE" id="PS50013"/>
    </source>
</evidence>
<feature type="compositionally biased region" description="Low complexity" evidence="7">
    <location>
        <begin position="148"/>
        <end position="160"/>
    </location>
</feature>
<dbReference type="Pfam" id="PF00176">
    <property type="entry name" value="SNF2-rel_dom"/>
    <property type="match status" value="1"/>
</dbReference>
<reference evidence="11 12" key="1">
    <citation type="journal article" date="2019" name="Sci. Rep.">
        <title>Nanopore sequencing improves the draft genome of the human pathogenic amoeba Naegleria fowleri.</title>
        <authorList>
            <person name="Liechti N."/>
            <person name="Schurch N."/>
            <person name="Bruggmann R."/>
            <person name="Wittwer M."/>
        </authorList>
    </citation>
    <scope>NUCLEOTIDE SEQUENCE [LARGE SCALE GENOMIC DNA]</scope>
    <source>
        <strain evidence="11 12">ATCC 30894</strain>
    </source>
</reference>
<dbReference type="SMART" id="SM00490">
    <property type="entry name" value="HELICc"/>
    <property type="match status" value="1"/>
</dbReference>
<dbReference type="PANTHER" id="PTHR45623:SF11">
    <property type="entry name" value="KISMET, ISOFORM C"/>
    <property type="match status" value="1"/>
</dbReference>
<evidence type="ECO:0000256" key="5">
    <source>
        <dbReference type="ARBA" id="ARBA00022840"/>
    </source>
</evidence>
<keyword evidence="3" id="KW-0547">Nucleotide-binding</keyword>
<dbReference type="GO" id="GO:0003677">
    <property type="term" value="F:DNA binding"/>
    <property type="evidence" value="ECO:0007669"/>
    <property type="project" value="TreeGrafter"/>
</dbReference>
<dbReference type="Gene3D" id="3.40.50.10810">
    <property type="entry name" value="Tandem AAA-ATPase domain"/>
    <property type="match status" value="1"/>
</dbReference>
<sequence length="2083" mass="237927">MSDSEDSTSIGATGEQVIDDLSEEEHHHDPTSLDTSTVDDNIMQDDDEESEPEVLKTTRNTRTTRGSSRTNYKEPSSDEEENDNQDNDEEDEEIISTITPVRSRRSRAEPKNYNVDDAFKQLEQMDDMEEEEEEIPKRTRRIRRNPLSSTTTPASSGTTGRVMRRESNNTNKSAGIGAGDYELPKRGLRERSKKVNYAENDEDEEEEQTINNDNDTITTTSREETSEERMVDDEEEEEAETIVPVKSKRTVSRATRGRGNSTNNTTKTRARTARAKKPAQKPRKRVVDSDEEEELDDNATSSESESDNDSSSEDNNDEEIENEIDEGPTIVLDEDKDDEIEAILACRERKQEEEGLEDDDENASNEQNGASSSSDGKKASNKGEVIIEYLCKYKKKSYLHCEWIPRSELDEDIQTRNKLNRFHKQYDVKYFEGLEEYFNPEFAEVERIIDRGIWDGSEVYLVKWKGLSYAESTWEFEEKVEDKDKIEQYKRFNKIPPVNERRIPARPAPNKFKKMEESPTFKDGNQLREYQLEGLNWLVFCWYQRRNTILADEMGLGKTVQTVATLEYLRSYENIRGPFLIIAPLSTVEHWRREFENWTDMNVVVFHGNVDARNMIKNHEFFYKDPKTGKHVHQKLYKFNALITTYEMVMTESSFLSKIPWQYLVVDEGHRLKNRNSKLTQVLKTFSAGHKLLLTGTPIQNNLTELFSLLQFLDPDTFYDLDEFTEMYGDLQGEGGSERVEELHKLISPYILRRLKEDVEKSIPPKEEIVVEVVPTSIQKAYEQAIFKRNREFLMRGVSKAQNIPKLTNILMELRKVCNHPFLISGAEENITRGMSDTEINEALIKSCSKMILVDKLLKKLREGGHKVLIFSQMVLVLNILEDYLRYRGYTYVRLDGTIKGSVRQQAIDRFNDPNVDTFVFLVSTKAGGVGINLTSADTVIIYDSDWNPQNDLQAQARCHRIGQTKEVKVYRLLTKNTKEKEIFERASMKLGLDRAVLSSNNEFVQSSSKSSTQNKPALEKEELELLLRHGAYSAFKIDDTEEQKMLMDEDIDTIMARTATVVRYDQASQGDGENGGALSSFSKATFCFSEDLQWENLLPREKTATGLMKLLSEDSSLETEKQKEDYMNDVKALVDAKMNEIEKFRYQPDEELATLLTQMMYARLLDAEHKEKAKEWLAILEQPRLRNGSSRDEATEVSDTEDTKESTSKKKTGGWYKAERQRFQKTLLEIGWGKWARIRESKLHNHSIEDIHSLGECFISQLATLIEGEKEVEFLKMLIDSAAVPEEASENTDQSLKVDLKSKPVRAADHIKIHLPHDEDLSTASLEIIKVAQQKARVSKKKKTKSQASSSKSSTKSEKNMCVRFYELTEKDKEKRVCELAAPGCSGEYFVRLNLATGSKTSPNFDVSGIHPVLEDKEWVEQAKRGGKTWVKKLKFNLCLTKILEAYNGKITTDNIPKVNLKPPTDWWDKECDRDLMLGFEIHGYGRLEQIKEDTSLCFKQKHDDHVAKAKSRKEKKDADSWPSIAAINKRANKLMELLTKEKDISALSILKSGDDTDELHFEDETEISEPKSIVESWSKREKADIQRVLMNHGLCPNESTHEPNFAKIISLANLRKTESSVKTYVAHFVKSAKAITNVSSGDEEEESDTESKKKSSSSSSSSSSSNEKLAIPPQTAKKLLTRIELMNGLYTHVYPHWDECKTKFSYLKSSGLPKWWKSGQHDKELVRGIKKHGFDFKKIFEDKDFKFGSKEPPRDGLIIGRIEEIVQLSKKISVVGSPTKSKGWNFTPKKTHVTLKSPPLAEKKASSSSSGGSSKRKIKRQTTLSEFKPVENPEDPIEESSDHDEEMKDEATVASSSTTNSKDSAVTASASSSTMKEETSNNKETPTKDSSTHLKTTPTKEHASTASSSSSSQETSQMAPSTAAEEEDVLKKKIPKKPAKQKEEPSPSLKRKKDDIGSSHHNNSYGDSDEERDYHTPRKGEYEPHDKKRKTSSPAPSEHDSRGKYYGSGSSNHGRDSRDYRDSYGRDSGRDHYNHSPSHHHRDRDDRRDRDSRRDSGSYRDRDYRDSSHNSHRGSSSRDHR</sequence>
<dbReference type="PROSITE" id="PS51192">
    <property type="entry name" value="HELICASE_ATP_BIND_1"/>
    <property type="match status" value="1"/>
</dbReference>
<feature type="compositionally biased region" description="Basic and acidic residues" evidence="7">
    <location>
        <begin position="2015"/>
        <end position="2036"/>
    </location>
</feature>
<feature type="domain" description="Helicase ATP-binding" evidence="9">
    <location>
        <begin position="539"/>
        <end position="716"/>
    </location>
</feature>
<dbReference type="Gene3D" id="3.40.50.300">
    <property type="entry name" value="P-loop containing nucleotide triphosphate hydrolases"/>
    <property type="match status" value="1"/>
</dbReference>
<evidence type="ECO:0000256" key="4">
    <source>
        <dbReference type="ARBA" id="ARBA00022801"/>
    </source>
</evidence>
<evidence type="ECO:0000256" key="1">
    <source>
        <dbReference type="ARBA" id="ARBA00004123"/>
    </source>
</evidence>
<feature type="compositionally biased region" description="Basic residues" evidence="7">
    <location>
        <begin position="268"/>
        <end position="284"/>
    </location>
</feature>